<evidence type="ECO:0000256" key="2">
    <source>
        <dbReference type="ARBA" id="ARBA00004236"/>
    </source>
</evidence>
<dbReference type="InterPro" id="IPR005467">
    <property type="entry name" value="His_kinase_dom"/>
</dbReference>
<evidence type="ECO:0000313" key="13">
    <source>
        <dbReference type="EMBL" id="RDH84218.1"/>
    </source>
</evidence>
<dbReference type="GO" id="GO:0005886">
    <property type="term" value="C:plasma membrane"/>
    <property type="evidence" value="ECO:0007669"/>
    <property type="project" value="UniProtKB-SubCell"/>
</dbReference>
<keyword evidence="9" id="KW-0067">ATP-binding</keyword>
<dbReference type="InterPro" id="IPR004358">
    <property type="entry name" value="Sig_transdc_His_kin-like_C"/>
</dbReference>
<keyword evidence="8" id="KW-0418">Kinase</keyword>
<feature type="domain" description="Histidine kinase" evidence="12">
    <location>
        <begin position="1"/>
        <end position="158"/>
    </location>
</feature>
<dbReference type="FunFam" id="3.30.565.10:FF:000023">
    <property type="entry name" value="PAS domain-containing sensor histidine kinase"/>
    <property type="match status" value="1"/>
</dbReference>
<dbReference type="SUPFAM" id="SSF55874">
    <property type="entry name" value="ATPase domain of HSP90 chaperone/DNA topoisomerase II/histidine kinase"/>
    <property type="match status" value="1"/>
</dbReference>
<keyword evidence="6" id="KW-0808">Transferase</keyword>
<organism evidence="13 14">
    <name type="scientific">endosymbiont of Lamellibrachia luymesi</name>
    <dbReference type="NCBI Taxonomy" id="2200907"/>
    <lineage>
        <taxon>Bacteria</taxon>
        <taxon>Pseudomonadati</taxon>
        <taxon>Pseudomonadota</taxon>
        <taxon>Gammaproteobacteria</taxon>
        <taxon>sulfur-oxidizing symbionts</taxon>
    </lineage>
</organism>
<evidence type="ECO:0000256" key="3">
    <source>
        <dbReference type="ARBA" id="ARBA00012438"/>
    </source>
</evidence>
<dbReference type="Proteomes" id="UP000255508">
    <property type="component" value="Unassembled WGS sequence"/>
</dbReference>
<protein>
    <recommendedName>
        <fullName evidence="3">histidine kinase</fullName>
        <ecNumber evidence="3">2.7.13.3</ecNumber>
    </recommendedName>
</protein>
<dbReference type="GO" id="GO:0004673">
    <property type="term" value="F:protein histidine kinase activity"/>
    <property type="evidence" value="ECO:0007669"/>
    <property type="project" value="UniProtKB-EC"/>
</dbReference>
<dbReference type="SMART" id="SM00387">
    <property type="entry name" value="HATPase_c"/>
    <property type="match status" value="1"/>
</dbReference>
<dbReference type="InterPro" id="IPR036890">
    <property type="entry name" value="HATPase_C_sf"/>
</dbReference>
<comment type="subcellular location">
    <subcellularLocation>
        <location evidence="2">Cell membrane</location>
    </subcellularLocation>
</comment>
<dbReference type="InterPro" id="IPR003594">
    <property type="entry name" value="HATPase_dom"/>
</dbReference>
<dbReference type="Gene3D" id="3.30.565.10">
    <property type="entry name" value="Histidine kinase-like ATPase, C-terminal domain"/>
    <property type="match status" value="1"/>
</dbReference>
<dbReference type="PROSITE" id="PS50109">
    <property type="entry name" value="HIS_KIN"/>
    <property type="match status" value="1"/>
</dbReference>
<name>A0A370DH22_9GAMM</name>
<proteinExistence type="predicted"/>
<dbReference type="EMBL" id="QFXD01000310">
    <property type="protein sequence ID" value="RDH84218.1"/>
    <property type="molecule type" value="Genomic_DNA"/>
</dbReference>
<evidence type="ECO:0000256" key="1">
    <source>
        <dbReference type="ARBA" id="ARBA00000085"/>
    </source>
</evidence>
<dbReference type="PANTHER" id="PTHR43711">
    <property type="entry name" value="TWO-COMPONENT HISTIDINE KINASE"/>
    <property type="match status" value="1"/>
</dbReference>
<evidence type="ECO:0000256" key="8">
    <source>
        <dbReference type="ARBA" id="ARBA00022777"/>
    </source>
</evidence>
<comment type="caution">
    <text evidence="13">The sequence shown here is derived from an EMBL/GenBank/DDBJ whole genome shotgun (WGS) entry which is preliminary data.</text>
</comment>
<keyword evidence="10" id="KW-0902">Two-component regulatory system</keyword>
<keyword evidence="4" id="KW-1003">Cell membrane</keyword>
<comment type="catalytic activity">
    <reaction evidence="1">
        <text>ATP + protein L-histidine = ADP + protein N-phospho-L-histidine.</text>
        <dbReference type="EC" id="2.7.13.3"/>
    </reaction>
</comment>
<dbReference type="PRINTS" id="PR00344">
    <property type="entry name" value="BCTRLSENSOR"/>
</dbReference>
<evidence type="ECO:0000256" key="9">
    <source>
        <dbReference type="ARBA" id="ARBA00022840"/>
    </source>
</evidence>
<dbReference type="PANTHER" id="PTHR43711:SF26">
    <property type="entry name" value="SENSOR HISTIDINE KINASE RCSC"/>
    <property type="match status" value="1"/>
</dbReference>
<evidence type="ECO:0000313" key="14">
    <source>
        <dbReference type="Proteomes" id="UP000255508"/>
    </source>
</evidence>
<dbReference type="Pfam" id="PF02518">
    <property type="entry name" value="HATPase_c"/>
    <property type="match status" value="1"/>
</dbReference>
<reference evidence="13 14" key="1">
    <citation type="journal article" date="2018" name="ISME J.">
        <title>Endosymbiont genomes yield clues of tubeworm success.</title>
        <authorList>
            <person name="Li Y."/>
            <person name="Liles M.R."/>
            <person name="Halanych K.M."/>
        </authorList>
    </citation>
    <scope>NUCLEOTIDE SEQUENCE [LARGE SCALE GENOMIC DNA]</scope>
    <source>
        <strain evidence="13">A1422</strain>
    </source>
</reference>
<evidence type="ECO:0000256" key="5">
    <source>
        <dbReference type="ARBA" id="ARBA00022553"/>
    </source>
</evidence>
<dbReference type="InterPro" id="IPR050736">
    <property type="entry name" value="Sensor_HK_Regulatory"/>
</dbReference>
<dbReference type="AlphaFoldDB" id="A0A370DH22"/>
<evidence type="ECO:0000256" key="10">
    <source>
        <dbReference type="ARBA" id="ARBA00023012"/>
    </source>
</evidence>
<keyword evidence="5" id="KW-0597">Phosphoprotein</keyword>
<keyword evidence="7" id="KW-0547">Nucleotide-binding</keyword>
<dbReference type="GO" id="GO:0005524">
    <property type="term" value="F:ATP binding"/>
    <property type="evidence" value="ECO:0007669"/>
    <property type="project" value="UniProtKB-KW"/>
</dbReference>
<keyword evidence="11" id="KW-0472">Membrane</keyword>
<evidence type="ECO:0000256" key="7">
    <source>
        <dbReference type="ARBA" id="ARBA00022741"/>
    </source>
</evidence>
<evidence type="ECO:0000256" key="4">
    <source>
        <dbReference type="ARBA" id="ARBA00022475"/>
    </source>
</evidence>
<evidence type="ECO:0000256" key="11">
    <source>
        <dbReference type="ARBA" id="ARBA00023136"/>
    </source>
</evidence>
<dbReference type="GO" id="GO:0000160">
    <property type="term" value="P:phosphorelay signal transduction system"/>
    <property type="evidence" value="ECO:0007669"/>
    <property type="project" value="UniProtKB-KW"/>
</dbReference>
<gene>
    <name evidence="13" type="ORF">DIZ79_17300</name>
</gene>
<accession>A0A370DH22</accession>
<sequence length="167" mass="18892">MDHVNRQRVRIGELLEDAFNNITQSGRDRDLEYEIDLPREMNALNVDKELLRIAVNNLLTNAIKYNKSNGTVTLTAREFDDAIEISVSDTGVGISPDDQQKIFDKFYRADDDKVREQTGHGLGLSLVQQIVHFHHGKLSVESEHKKGSTFTIRLEKDMATRLQAGAV</sequence>
<evidence type="ECO:0000256" key="6">
    <source>
        <dbReference type="ARBA" id="ARBA00022679"/>
    </source>
</evidence>
<evidence type="ECO:0000259" key="12">
    <source>
        <dbReference type="PROSITE" id="PS50109"/>
    </source>
</evidence>
<dbReference type="EC" id="2.7.13.3" evidence="3"/>